<gene>
    <name evidence="1" type="ORF">RQP52_11415</name>
</gene>
<evidence type="ECO:0000313" key="2">
    <source>
        <dbReference type="Proteomes" id="UP001260980"/>
    </source>
</evidence>
<name>A0ABU3RCZ9_9BACL</name>
<protein>
    <submittedName>
        <fullName evidence="1">Uncharacterized protein</fullName>
    </submittedName>
</protein>
<comment type="caution">
    <text evidence="1">The sequence shown here is derived from an EMBL/GenBank/DDBJ whole genome shotgun (WGS) entry which is preliminary data.</text>
</comment>
<evidence type="ECO:0000313" key="1">
    <source>
        <dbReference type="EMBL" id="MDU0201702.1"/>
    </source>
</evidence>
<keyword evidence="2" id="KW-1185">Reference proteome</keyword>
<dbReference type="Gene3D" id="3.40.720.10">
    <property type="entry name" value="Alkaline Phosphatase, subunit A"/>
    <property type="match status" value="1"/>
</dbReference>
<dbReference type="InterPro" id="IPR017850">
    <property type="entry name" value="Alkaline_phosphatase_core_sf"/>
</dbReference>
<dbReference type="Proteomes" id="UP001260980">
    <property type="component" value="Unassembled WGS sequence"/>
</dbReference>
<accession>A0ABU3RCZ9</accession>
<dbReference type="SUPFAM" id="SSF53649">
    <property type="entry name" value="Alkaline phosphatase-like"/>
    <property type="match status" value="1"/>
</dbReference>
<organism evidence="1 2">
    <name type="scientific">Paenibacillus violae</name>
    <dbReference type="NCBI Taxonomy" id="3077234"/>
    <lineage>
        <taxon>Bacteria</taxon>
        <taxon>Bacillati</taxon>
        <taxon>Bacillota</taxon>
        <taxon>Bacilli</taxon>
        <taxon>Bacillales</taxon>
        <taxon>Paenibacillaceae</taxon>
        <taxon>Paenibacillus</taxon>
    </lineage>
</organism>
<reference evidence="1 2" key="1">
    <citation type="submission" date="2023-10" db="EMBL/GenBank/DDBJ databases">
        <title>Paenibacillus strain PFR10 Genome sequencing and assembly.</title>
        <authorList>
            <person name="Kim I."/>
        </authorList>
    </citation>
    <scope>NUCLEOTIDE SEQUENCE [LARGE SCALE GENOMIC DNA]</scope>
    <source>
        <strain evidence="1 2">PFR10</strain>
    </source>
</reference>
<proteinExistence type="predicted"/>
<sequence>MYEETCRIPLFVKSAGNSVHREENHFVGPCDLYATILEQAGVEREKARRTGMDGALKIFKRMRDLP</sequence>
<dbReference type="RefSeq" id="WP_315951531.1">
    <property type="nucleotide sequence ID" value="NZ_JAWCUD010000003.1"/>
</dbReference>
<dbReference type="EMBL" id="JAWCUD010000003">
    <property type="protein sequence ID" value="MDU0201702.1"/>
    <property type="molecule type" value="Genomic_DNA"/>
</dbReference>